<sequence length="615" mass="64269">MNPAAIGAVLVGGPGTPTGPSKQEKTSTLVSPSLNLTLPWCLPPINVTNSASPGSGLPDLPDSLPNETGPCVPLPVTCRPPLDGTSHPATSAPSLNPTRSSSKSTTTIKPKPPSSPVQCSTSTPVWLPSLTSSPVGSGVLASPISPSPVRPVLPSKARTTASIRLPPITTTPPTRGLASTPSSGSPGINQSTHTTITSTITETPGSTFATPVSITETTDGRVTITAPPFITTAGLSTLPDGSVVSVTHVIANPLDVSTGHSLFRNHPAVIAVFLASGIAIASMAALAFYCCRRQRRRSQHRESRFPPEISLPQPQSPFADSAAVDTMREHAIPNIRWNRSMLSRDHTDQTQNLISVPLNRSEDSLPASRGVVDLPLPSFHAQRSTSRSSHRIPVPYTGVGAHGNNSRVADRQVPGPSSEYRQVQVVQDTPSLTAPPRLPTRSPLRLLSARYGPRPQENSRASSPSVYPPSLHLLEAEADSPYMKEIVASVPPPPPKGEPVGWLARRLSSGSISGKEQNRVQASGNSPGTLISPVDSDGSHSFALSASSASHALYSPLESPTSETGTALTSLLDDKIYRTLPLPRVPSAALFAHSGEQGKSDALARLSRSGAIGSN</sequence>
<feature type="region of interest" description="Disordered" evidence="1">
    <location>
        <begin position="52"/>
        <end position="121"/>
    </location>
</feature>
<dbReference type="EMBL" id="WTXG01000001">
    <property type="protein sequence ID" value="KAI0308236.1"/>
    <property type="molecule type" value="Genomic_DNA"/>
</dbReference>
<gene>
    <name evidence="3" type="ORF">B0F90DRAFT_137745</name>
</gene>
<feature type="region of interest" description="Disordered" evidence="1">
    <location>
        <begin position="299"/>
        <end position="322"/>
    </location>
</feature>
<organism evidence="3 4">
    <name type="scientific">Multifurca ochricompacta</name>
    <dbReference type="NCBI Taxonomy" id="376703"/>
    <lineage>
        <taxon>Eukaryota</taxon>
        <taxon>Fungi</taxon>
        <taxon>Dikarya</taxon>
        <taxon>Basidiomycota</taxon>
        <taxon>Agaricomycotina</taxon>
        <taxon>Agaricomycetes</taxon>
        <taxon>Russulales</taxon>
        <taxon>Russulaceae</taxon>
        <taxon>Multifurca</taxon>
    </lineage>
</organism>
<proteinExistence type="predicted"/>
<feature type="transmembrane region" description="Helical" evidence="2">
    <location>
        <begin position="268"/>
        <end position="291"/>
    </location>
</feature>
<feature type="region of interest" description="Disordered" evidence="1">
    <location>
        <begin position="509"/>
        <end position="534"/>
    </location>
</feature>
<protein>
    <submittedName>
        <fullName evidence="3">Uncharacterized protein</fullName>
    </submittedName>
</protein>
<comment type="caution">
    <text evidence="3">The sequence shown here is derived from an EMBL/GenBank/DDBJ whole genome shotgun (WGS) entry which is preliminary data.</text>
</comment>
<keyword evidence="2" id="KW-0472">Membrane</keyword>
<keyword evidence="4" id="KW-1185">Reference proteome</keyword>
<feature type="region of interest" description="Disordered" evidence="1">
    <location>
        <begin position="1"/>
        <end position="29"/>
    </location>
</feature>
<feature type="compositionally biased region" description="Polar residues" evidence="1">
    <location>
        <begin position="87"/>
        <end position="96"/>
    </location>
</feature>
<feature type="region of interest" description="Disordered" evidence="1">
    <location>
        <begin position="165"/>
        <end position="190"/>
    </location>
</feature>
<feature type="region of interest" description="Disordered" evidence="1">
    <location>
        <begin position="379"/>
        <end position="420"/>
    </location>
</feature>
<evidence type="ECO:0000313" key="4">
    <source>
        <dbReference type="Proteomes" id="UP001203297"/>
    </source>
</evidence>
<reference evidence="3" key="1">
    <citation type="journal article" date="2022" name="New Phytol.">
        <title>Evolutionary transition to the ectomycorrhizal habit in the genomes of a hyperdiverse lineage of mushroom-forming fungi.</title>
        <authorList>
            <person name="Looney B."/>
            <person name="Miyauchi S."/>
            <person name="Morin E."/>
            <person name="Drula E."/>
            <person name="Courty P.E."/>
            <person name="Kohler A."/>
            <person name="Kuo A."/>
            <person name="LaButti K."/>
            <person name="Pangilinan J."/>
            <person name="Lipzen A."/>
            <person name="Riley R."/>
            <person name="Andreopoulos W."/>
            <person name="He G."/>
            <person name="Johnson J."/>
            <person name="Nolan M."/>
            <person name="Tritt A."/>
            <person name="Barry K.W."/>
            <person name="Grigoriev I.V."/>
            <person name="Nagy L.G."/>
            <person name="Hibbett D."/>
            <person name="Henrissat B."/>
            <person name="Matheny P.B."/>
            <person name="Labbe J."/>
            <person name="Martin F.M."/>
        </authorList>
    </citation>
    <scope>NUCLEOTIDE SEQUENCE</scope>
    <source>
        <strain evidence="3">BPL690</strain>
    </source>
</reference>
<dbReference type="AlphaFoldDB" id="A0AAD4QUH5"/>
<feature type="compositionally biased region" description="Low complexity" evidence="1">
    <location>
        <begin position="97"/>
        <end position="109"/>
    </location>
</feature>
<evidence type="ECO:0000256" key="2">
    <source>
        <dbReference type="SAM" id="Phobius"/>
    </source>
</evidence>
<keyword evidence="2" id="KW-0812">Transmembrane</keyword>
<accession>A0AAD4QUH5</accession>
<evidence type="ECO:0000313" key="3">
    <source>
        <dbReference type="EMBL" id="KAI0308236.1"/>
    </source>
</evidence>
<feature type="compositionally biased region" description="Polar residues" evidence="1">
    <location>
        <begin position="509"/>
        <end position="529"/>
    </location>
</feature>
<feature type="compositionally biased region" description="Polar residues" evidence="1">
    <location>
        <begin position="177"/>
        <end position="187"/>
    </location>
</feature>
<evidence type="ECO:0000256" key="1">
    <source>
        <dbReference type="SAM" id="MobiDB-lite"/>
    </source>
</evidence>
<name>A0AAD4QUH5_9AGAM</name>
<dbReference type="Proteomes" id="UP001203297">
    <property type="component" value="Unassembled WGS sequence"/>
</dbReference>
<keyword evidence="2" id="KW-1133">Transmembrane helix</keyword>